<dbReference type="AlphaFoldDB" id="A0A8S3Z7R8"/>
<reference evidence="1" key="1">
    <citation type="submission" date="2021-04" db="EMBL/GenBank/DDBJ databases">
        <authorList>
            <consortium name="Molecular Ecology Group"/>
        </authorList>
    </citation>
    <scope>NUCLEOTIDE SEQUENCE</scope>
</reference>
<dbReference type="OrthoDB" id="6061079at2759"/>
<sequence length="279" mass="31184">MSEGSTAMKFLSKGESALSELVIHGKSKRTRKLKLPWITSSLPATDDVGSGEICLSMWTNNTLLYHVRHVFGGNVISVYDRDNFQKWIELSTNVTPFKSMAFNEKWIVAVCESRRICIIPNRRSDIPVETPTYTLRGEAAKMKLLGDLVIVLYADGLLETGHVVADEASQVITNWQVLIEWSDNYFCQLNESITDFAIHGQVFCAVSGKGKVFLSHFESLDQESLKRNLHSPFTVPLESEGSLITRMSLDASDGLKVALVEARAVPDKTKLHVLYLDKC</sequence>
<organism evidence="1 2">
    <name type="scientific">Candidula unifasciata</name>
    <dbReference type="NCBI Taxonomy" id="100452"/>
    <lineage>
        <taxon>Eukaryota</taxon>
        <taxon>Metazoa</taxon>
        <taxon>Spiralia</taxon>
        <taxon>Lophotrochozoa</taxon>
        <taxon>Mollusca</taxon>
        <taxon>Gastropoda</taxon>
        <taxon>Heterobranchia</taxon>
        <taxon>Euthyneura</taxon>
        <taxon>Panpulmonata</taxon>
        <taxon>Eupulmonata</taxon>
        <taxon>Stylommatophora</taxon>
        <taxon>Helicina</taxon>
        <taxon>Helicoidea</taxon>
        <taxon>Geomitridae</taxon>
        <taxon>Candidula</taxon>
    </lineage>
</organism>
<name>A0A8S3Z7R8_9EUPU</name>
<dbReference type="SUPFAM" id="SSF50978">
    <property type="entry name" value="WD40 repeat-like"/>
    <property type="match status" value="1"/>
</dbReference>
<dbReference type="EMBL" id="CAJHNH020001964">
    <property type="protein sequence ID" value="CAG5125139.1"/>
    <property type="molecule type" value="Genomic_DNA"/>
</dbReference>
<keyword evidence="2" id="KW-1185">Reference proteome</keyword>
<accession>A0A8S3Z7R8</accession>
<gene>
    <name evidence="1" type="ORF">CUNI_LOCUS10697</name>
</gene>
<comment type="caution">
    <text evidence="1">The sequence shown here is derived from an EMBL/GenBank/DDBJ whole genome shotgun (WGS) entry which is preliminary data.</text>
</comment>
<dbReference type="InterPro" id="IPR036322">
    <property type="entry name" value="WD40_repeat_dom_sf"/>
</dbReference>
<evidence type="ECO:0000313" key="1">
    <source>
        <dbReference type="EMBL" id="CAG5125139.1"/>
    </source>
</evidence>
<protein>
    <submittedName>
        <fullName evidence="1">Uncharacterized protein</fullName>
    </submittedName>
</protein>
<proteinExistence type="predicted"/>
<evidence type="ECO:0000313" key="2">
    <source>
        <dbReference type="Proteomes" id="UP000678393"/>
    </source>
</evidence>
<dbReference type="Proteomes" id="UP000678393">
    <property type="component" value="Unassembled WGS sequence"/>
</dbReference>